<dbReference type="Pfam" id="PF00106">
    <property type="entry name" value="adh_short"/>
    <property type="match status" value="1"/>
</dbReference>
<keyword evidence="3" id="KW-1185">Reference proteome</keyword>
<dbReference type="PRINTS" id="PR00081">
    <property type="entry name" value="GDHRDH"/>
</dbReference>
<dbReference type="GO" id="GO:0008202">
    <property type="term" value="P:steroid metabolic process"/>
    <property type="evidence" value="ECO:0007669"/>
    <property type="project" value="TreeGrafter"/>
</dbReference>
<protein>
    <recommendedName>
        <fullName evidence="4">Estradiol 17-beta-dehydrogenase 2</fullName>
    </recommendedName>
</protein>
<dbReference type="SUPFAM" id="SSF51735">
    <property type="entry name" value="NAD(P)-binding Rossmann-fold domains"/>
    <property type="match status" value="1"/>
</dbReference>
<proteinExistence type="predicted"/>
<dbReference type="PROSITE" id="PS00061">
    <property type="entry name" value="ADH_SHORT"/>
    <property type="match status" value="1"/>
</dbReference>
<gene>
    <name evidence="2" type="ORF">LPLAT_LOCUS5676</name>
</gene>
<dbReference type="PANTHER" id="PTHR43313:SF36">
    <property type="entry name" value="D-BETA-HYDROXYBUTYRATE DEHYDROGENASE, MITOCHONDRIAL"/>
    <property type="match status" value="1"/>
</dbReference>
<keyword evidence="1" id="KW-0560">Oxidoreductase</keyword>
<dbReference type="PROSITE" id="PS51257">
    <property type="entry name" value="PROKAR_LIPOPROTEIN"/>
    <property type="match status" value="1"/>
</dbReference>
<dbReference type="Proteomes" id="UP001497644">
    <property type="component" value="Chromosome 2"/>
</dbReference>
<evidence type="ECO:0008006" key="4">
    <source>
        <dbReference type="Google" id="ProtNLM"/>
    </source>
</evidence>
<dbReference type="InterPro" id="IPR036291">
    <property type="entry name" value="NAD(P)-bd_dom_sf"/>
</dbReference>
<evidence type="ECO:0000256" key="1">
    <source>
        <dbReference type="ARBA" id="ARBA00023002"/>
    </source>
</evidence>
<evidence type="ECO:0000313" key="3">
    <source>
        <dbReference type="Proteomes" id="UP001497644"/>
    </source>
</evidence>
<organism evidence="2 3">
    <name type="scientific">Lasius platythorax</name>
    <dbReference type="NCBI Taxonomy" id="488582"/>
    <lineage>
        <taxon>Eukaryota</taxon>
        <taxon>Metazoa</taxon>
        <taxon>Ecdysozoa</taxon>
        <taxon>Arthropoda</taxon>
        <taxon>Hexapoda</taxon>
        <taxon>Insecta</taxon>
        <taxon>Pterygota</taxon>
        <taxon>Neoptera</taxon>
        <taxon>Endopterygota</taxon>
        <taxon>Hymenoptera</taxon>
        <taxon>Apocrita</taxon>
        <taxon>Aculeata</taxon>
        <taxon>Formicoidea</taxon>
        <taxon>Formicidae</taxon>
        <taxon>Formicinae</taxon>
        <taxon>Lasius</taxon>
        <taxon>Lasius</taxon>
    </lineage>
</organism>
<sequence length="375" mass="42615">MNSVKEVYGNRWTAWWRRNSTVLQVAATISCNLGYLLETGYTRTAAALSMVSLGGATLYYISKRRWKIKPRDLVVITGCNSGLGYSLAMHCRAQGATVLAGVRETAVVLKPNAVVESLKDRGVIVHQLDITSEESVREFGEKVKQLSEERQLALRALVNNAGVMVFGEFEWQTQELAEYQLSVNLLGTMRITRELMPIIRRNGGRIVVVSSHCAADPLPGISVYAATKAALHAWATALRVEVGKYGVNVVSFIPGGFISESNIMRRQRLHFDEMERHMSDEAKQFYGDYFTRYAEYFSQADLSSGNQDNIKVLSNSRIYETFDSALLEIHPSAVYRCEPWRYFFYRIMFKNTPMWIRDRLVQCFVNAPSWQIEKQ</sequence>
<name>A0AAV2NIB9_9HYME</name>
<evidence type="ECO:0000313" key="2">
    <source>
        <dbReference type="EMBL" id="CAL1679500.1"/>
    </source>
</evidence>
<reference evidence="2" key="1">
    <citation type="submission" date="2024-04" db="EMBL/GenBank/DDBJ databases">
        <authorList>
            <consortium name="Molecular Ecology Group"/>
        </authorList>
    </citation>
    <scope>NUCLEOTIDE SEQUENCE</scope>
</reference>
<dbReference type="AlphaFoldDB" id="A0AAV2NIB9"/>
<accession>A0AAV2NIB9</accession>
<dbReference type="GO" id="GO:0016491">
    <property type="term" value="F:oxidoreductase activity"/>
    <property type="evidence" value="ECO:0007669"/>
    <property type="project" value="UniProtKB-KW"/>
</dbReference>
<dbReference type="PANTHER" id="PTHR43313">
    <property type="entry name" value="SHORT-CHAIN DEHYDROGENASE/REDUCTASE FAMILY 9C"/>
    <property type="match status" value="1"/>
</dbReference>
<dbReference type="InterPro" id="IPR002347">
    <property type="entry name" value="SDR_fam"/>
</dbReference>
<dbReference type="Gene3D" id="3.40.50.720">
    <property type="entry name" value="NAD(P)-binding Rossmann-like Domain"/>
    <property type="match status" value="1"/>
</dbReference>
<dbReference type="EMBL" id="OZ034825">
    <property type="protein sequence ID" value="CAL1679500.1"/>
    <property type="molecule type" value="Genomic_DNA"/>
</dbReference>
<dbReference type="InterPro" id="IPR020904">
    <property type="entry name" value="Sc_DH/Rdtase_CS"/>
</dbReference>